<gene>
    <name evidence="2" type="ORF">K505DRAFT_88181</name>
</gene>
<feature type="region of interest" description="Disordered" evidence="1">
    <location>
        <begin position="205"/>
        <end position="226"/>
    </location>
</feature>
<organism evidence="2 3">
    <name type="scientific">Melanomma pulvis-pyrius CBS 109.77</name>
    <dbReference type="NCBI Taxonomy" id="1314802"/>
    <lineage>
        <taxon>Eukaryota</taxon>
        <taxon>Fungi</taxon>
        <taxon>Dikarya</taxon>
        <taxon>Ascomycota</taxon>
        <taxon>Pezizomycotina</taxon>
        <taxon>Dothideomycetes</taxon>
        <taxon>Pleosporomycetidae</taxon>
        <taxon>Pleosporales</taxon>
        <taxon>Melanommataceae</taxon>
        <taxon>Melanomma</taxon>
    </lineage>
</organism>
<accession>A0A6A6X108</accession>
<evidence type="ECO:0000313" key="2">
    <source>
        <dbReference type="EMBL" id="KAF2789871.1"/>
    </source>
</evidence>
<evidence type="ECO:0000313" key="3">
    <source>
        <dbReference type="Proteomes" id="UP000799757"/>
    </source>
</evidence>
<evidence type="ECO:0000256" key="1">
    <source>
        <dbReference type="SAM" id="MobiDB-lite"/>
    </source>
</evidence>
<dbReference type="Proteomes" id="UP000799757">
    <property type="component" value="Unassembled WGS sequence"/>
</dbReference>
<reference evidence="2" key="1">
    <citation type="journal article" date="2020" name="Stud. Mycol.">
        <title>101 Dothideomycetes genomes: a test case for predicting lifestyles and emergence of pathogens.</title>
        <authorList>
            <person name="Haridas S."/>
            <person name="Albert R."/>
            <person name="Binder M."/>
            <person name="Bloem J."/>
            <person name="Labutti K."/>
            <person name="Salamov A."/>
            <person name="Andreopoulos B."/>
            <person name="Baker S."/>
            <person name="Barry K."/>
            <person name="Bills G."/>
            <person name="Bluhm B."/>
            <person name="Cannon C."/>
            <person name="Castanera R."/>
            <person name="Culley D."/>
            <person name="Daum C."/>
            <person name="Ezra D."/>
            <person name="Gonzalez J."/>
            <person name="Henrissat B."/>
            <person name="Kuo A."/>
            <person name="Liang C."/>
            <person name="Lipzen A."/>
            <person name="Lutzoni F."/>
            <person name="Magnuson J."/>
            <person name="Mondo S."/>
            <person name="Nolan M."/>
            <person name="Ohm R."/>
            <person name="Pangilinan J."/>
            <person name="Park H.-J."/>
            <person name="Ramirez L."/>
            <person name="Alfaro M."/>
            <person name="Sun H."/>
            <person name="Tritt A."/>
            <person name="Yoshinaga Y."/>
            <person name="Zwiers L.-H."/>
            <person name="Turgeon B."/>
            <person name="Goodwin S."/>
            <person name="Spatafora J."/>
            <person name="Crous P."/>
            <person name="Grigoriev I."/>
        </authorList>
    </citation>
    <scope>NUCLEOTIDE SEQUENCE</scope>
    <source>
        <strain evidence="2">CBS 109.77</strain>
    </source>
</reference>
<feature type="compositionally biased region" description="Polar residues" evidence="1">
    <location>
        <begin position="109"/>
        <end position="121"/>
    </location>
</feature>
<keyword evidence="3" id="KW-1185">Reference proteome</keyword>
<sequence length="289" mass="31769">MPLPRSVISAWLGDLAAAAEHEDIHRASPSALQHQFPRAQEPQMWPLKRRALQECGDVSITTSAVAAEQGLAAQKRPRLQAQPPPQSSKRHALHETTANMPHPPDSPDPSKTSEQDNQQLSGRLGRTADSQKSSARLRHPQNRDGEIRPRRRPQNARTTGPAAVSSVFTSIEATGNFVSSPSTSHYSQSRYGELLALTEYVVSEPASNATSTSSRKSKSRSWNPSPVKSLDDMHIFDKPVFVGFVNGERPIPEVLRPYWNALEEICANIGIIPHSIKVCYLQGNAILIL</sequence>
<dbReference type="AlphaFoldDB" id="A0A6A6X108"/>
<name>A0A6A6X108_9PLEO</name>
<feature type="region of interest" description="Disordered" evidence="1">
    <location>
        <begin position="71"/>
        <end position="163"/>
    </location>
</feature>
<protein>
    <submittedName>
        <fullName evidence="2">Uncharacterized protein</fullName>
    </submittedName>
</protein>
<dbReference type="EMBL" id="MU002108">
    <property type="protein sequence ID" value="KAF2789871.1"/>
    <property type="molecule type" value="Genomic_DNA"/>
</dbReference>
<feature type="compositionally biased region" description="Low complexity" evidence="1">
    <location>
        <begin position="206"/>
        <end position="226"/>
    </location>
</feature>
<proteinExistence type="predicted"/>
<dbReference type="OrthoDB" id="3728830at2759"/>